<proteinExistence type="predicted"/>
<accession>A0A1H3LMN3</accession>
<dbReference type="EMBL" id="FNPF01000013">
    <property type="protein sequence ID" value="SDY65115.1"/>
    <property type="molecule type" value="Genomic_DNA"/>
</dbReference>
<reference evidence="1 2" key="1">
    <citation type="submission" date="2016-10" db="EMBL/GenBank/DDBJ databases">
        <authorList>
            <person name="de Groot N.N."/>
        </authorList>
    </citation>
    <scope>NUCLEOTIDE SEQUENCE [LARGE SCALE GENOMIC DNA]</scope>
    <source>
        <strain evidence="1 2">DSM 26880</strain>
    </source>
</reference>
<organism evidence="1 2">
    <name type="scientific">Citreimonas salinaria</name>
    <dbReference type="NCBI Taxonomy" id="321339"/>
    <lineage>
        <taxon>Bacteria</taxon>
        <taxon>Pseudomonadati</taxon>
        <taxon>Pseudomonadota</taxon>
        <taxon>Alphaproteobacteria</taxon>
        <taxon>Rhodobacterales</taxon>
        <taxon>Roseobacteraceae</taxon>
        <taxon>Citreimonas</taxon>
    </lineage>
</organism>
<sequence length="70" mass="8175">MGTSLIDFEWGGVPLDKAARKRKKERDTRTYRGLLVRRSWTAEMIAAEKERLEREIREFLTRQTGGAQHA</sequence>
<dbReference type="STRING" id="321339.SAMN05444340_11376"/>
<dbReference type="Proteomes" id="UP000199286">
    <property type="component" value="Unassembled WGS sequence"/>
</dbReference>
<evidence type="ECO:0000313" key="2">
    <source>
        <dbReference type="Proteomes" id="UP000199286"/>
    </source>
</evidence>
<keyword evidence="2" id="KW-1185">Reference proteome</keyword>
<name>A0A1H3LMN3_9RHOB</name>
<protein>
    <submittedName>
        <fullName evidence="1">Uncharacterized protein</fullName>
    </submittedName>
</protein>
<gene>
    <name evidence="1" type="ORF">SAMN05444340_11376</name>
</gene>
<evidence type="ECO:0000313" key="1">
    <source>
        <dbReference type="EMBL" id="SDY65115.1"/>
    </source>
</evidence>
<dbReference type="RefSeq" id="WP_143042286.1">
    <property type="nucleotide sequence ID" value="NZ_FNPF01000013.1"/>
</dbReference>
<dbReference type="AlphaFoldDB" id="A0A1H3LMN3"/>